<proteinExistence type="predicted"/>
<keyword evidence="6" id="KW-0663">Pyridoxal phosphate</keyword>
<evidence type="ECO:0000256" key="8">
    <source>
        <dbReference type="ARBA" id="ARBA00041257"/>
    </source>
</evidence>
<evidence type="ECO:0000313" key="13">
    <source>
        <dbReference type="EMBL" id="CAF4541019.1"/>
    </source>
</evidence>
<dbReference type="GO" id="GO:0030170">
    <property type="term" value="F:pyridoxal phosphate binding"/>
    <property type="evidence" value="ECO:0007669"/>
    <property type="project" value="InterPro"/>
</dbReference>
<reference evidence="13" key="1">
    <citation type="submission" date="2021-02" db="EMBL/GenBank/DDBJ databases">
        <authorList>
            <person name="Nowell W R."/>
        </authorList>
    </citation>
    <scope>NUCLEOTIDE SEQUENCE</scope>
</reference>
<comment type="cofactor">
    <cofactor evidence="1">
        <name>pyridoxal 5'-phosphate</name>
        <dbReference type="ChEBI" id="CHEBI:597326"/>
    </cofactor>
</comment>
<dbReference type="EC" id="2.6.1.1" evidence="3"/>
<sequence>NLDKEYAPISGVLDFCQASAKLAFGDNSRVIKDQLYATVQGISGTGSLRIGATFL</sequence>
<evidence type="ECO:0000256" key="7">
    <source>
        <dbReference type="ARBA" id="ARBA00040891"/>
    </source>
</evidence>
<protein>
    <recommendedName>
        <fullName evidence="7">Aspartate aminotransferase, mitochondrial</fullName>
        <ecNumber evidence="3">2.6.1.1</ecNumber>
    </recommendedName>
    <alternativeName>
        <fullName evidence="8">Kynurenine aminotransferase 4</fullName>
    </alternativeName>
    <alternativeName>
        <fullName evidence="11">Kynurenine aminotransferase IV</fullName>
    </alternativeName>
    <alternativeName>
        <fullName evidence="10">Kynurenine--oxoglutarate transaminase 4</fullName>
    </alternativeName>
    <alternativeName>
        <fullName evidence="9">Kynurenine--oxoglutarate transaminase IV</fullName>
    </alternativeName>
</protein>
<evidence type="ECO:0000256" key="5">
    <source>
        <dbReference type="ARBA" id="ARBA00022679"/>
    </source>
</evidence>
<dbReference type="EMBL" id="CAJOBI010090709">
    <property type="protein sequence ID" value="CAF4541019.1"/>
    <property type="molecule type" value="Genomic_DNA"/>
</dbReference>
<feature type="non-terminal residue" evidence="13">
    <location>
        <position position="1"/>
    </location>
</feature>
<dbReference type="GO" id="GO:0004069">
    <property type="term" value="F:L-aspartate:2-oxoglutarate aminotransferase activity"/>
    <property type="evidence" value="ECO:0007669"/>
    <property type="project" value="UniProtKB-EC"/>
</dbReference>
<dbReference type="PANTHER" id="PTHR11879">
    <property type="entry name" value="ASPARTATE AMINOTRANSFERASE"/>
    <property type="match status" value="1"/>
</dbReference>
<feature type="domain" description="Aminotransferase class I/classII large" evidence="12">
    <location>
        <begin position="4"/>
        <end position="55"/>
    </location>
</feature>
<dbReference type="InterPro" id="IPR004839">
    <property type="entry name" value="Aminotransferase_I/II_large"/>
</dbReference>
<evidence type="ECO:0000256" key="6">
    <source>
        <dbReference type="ARBA" id="ARBA00022898"/>
    </source>
</evidence>
<dbReference type="Proteomes" id="UP000676336">
    <property type="component" value="Unassembled WGS sequence"/>
</dbReference>
<evidence type="ECO:0000256" key="3">
    <source>
        <dbReference type="ARBA" id="ARBA00012753"/>
    </source>
</evidence>
<evidence type="ECO:0000256" key="1">
    <source>
        <dbReference type="ARBA" id="ARBA00001933"/>
    </source>
</evidence>
<gene>
    <name evidence="13" type="ORF">SMN809_LOCUS36621</name>
</gene>
<evidence type="ECO:0000256" key="10">
    <source>
        <dbReference type="ARBA" id="ARBA00042867"/>
    </source>
</evidence>
<evidence type="ECO:0000256" key="2">
    <source>
        <dbReference type="ARBA" id="ARBA00011738"/>
    </source>
</evidence>
<keyword evidence="4" id="KW-0032">Aminotransferase</keyword>
<name>A0A8S2Y9N1_9BILA</name>
<dbReference type="GO" id="GO:0006533">
    <property type="term" value="P:L-aspartate catabolic process"/>
    <property type="evidence" value="ECO:0007669"/>
    <property type="project" value="TreeGrafter"/>
</dbReference>
<accession>A0A8S2Y9N1</accession>
<dbReference type="InterPro" id="IPR015421">
    <property type="entry name" value="PyrdxlP-dep_Trfase_major"/>
</dbReference>
<dbReference type="PANTHER" id="PTHR11879:SF22">
    <property type="entry name" value="ASPARTATE AMINOTRANSFERASE, MITOCHONDRIAL"/>
    <property type="match status" value="1"/>
</dbReference>
<dbReference type="InterPro" id="IPR000796">
    <property type="entry name" value="Asp_trans"/>
</dbReference>
<evidence type="ECO:0000256" key="4">
    <source>
        <dbReference type="ARBA" id="ARBA00022576"/>
    </source>
</evidence>
<dbReference type="SUPFAM" id="SSF53383">
    <property type="entry name" value="PLP-dependent transferases"/>
    <property type="match status" value="1"/>
</dbReference>
<dbReference type="Pfam" id="PF00155">
    <property type="entry name" value="Aminotran_1_2"/>
    <property type="match status" value="1"/>
</dbReference>
<evidence type="ECO:0000313" key="14">
    <source>
        <dbReference type="Proteomes" id="UP000676336"/>
    </source>
</evidence>
<dbReference type="AlphaFoldDB" id="A0A8S2Y9N1"/>
<evidence type="ECO:0000256" key="9">
    <source>
        <dbReference type="ARBA" id="ARBA00041746"/>
    </source>
</evidence>
<comment type="caution">
    <text evidence="13">The sequence shown here is derived from an EMBL/GenBank/DDBJ whole genome shotgun (WGS) entry which is preliminary data.</text>
</comment>
<keyword evidence="5" id="KW-0808">Transferase</keyword>
<evidence type="ECO:0000259" key="12">
    <source>
        <dbReference type="Pfam" id="PF00155"/>
    </source>
</evidence>
<feature type="non-terminal residue" evidence="13">
    <location>
        <position position="55"/>
    </location>
</feature>
<dbReference type="InterPro" id="IPR015424">
    <property type="entry name" value="PyrdxlP-dep_Trfase"/>
</dbReference>
<organism evidence="13 14">
    <name type="scientific">Rotaria magnacalcarata</name>
    <dbReference type="NCBI Taxonomy" id="392030"/>
    <lineage>
        <taxon>Eukaryota</taxon>
        <taxon>Metazoa</taxon>
        <taxon>Spiralia</taxon>
        <taxon>Gnathifera</taxon>
        <taxon>Rotifera</taxon>
        <taxon>Eurotatoria</taxon>
        <taxon>Bdelloidea</taxon>
        <taxon>Philodinida</taxon>
        <taxon>Philodinidae</taxon>
        <taxon>Rotaria</taxon>
    </lineage>
</organism>
<dbReference type="Gene3D" id="3.40.640.10">
    <property type="entry name" value="Type I PLP-dependent aspartate aminotransferase-like (Major domain)"/>
    <property type="match status" value="1"/>
</dbReference>
<comment type="subunit">
    <text evidence="2">Homodimer.</text>
</comment>
<evidence type="ECO:0000256" key="11">
    <source>
        <dbReference type="ARBA" id="ARBA00042891"/>
    </source>
</evidence>
<dbReference type="GO" id="GO:0005739">
    <property type="term" value="C:mitochondrion"/>
    <property type="evidence" value="ECO:0007669"/>
    <property type="project" value="TreeGrafter"/>
</dbReference>